<comment type="caution">
    <text evidence="1">The sequence shown here is derived from an EMBL/GenBank/DDBJ whole genome shotgun (WGS) entry which is preliminary data.</text>
</comment>
<proteinExistence type="predicted"/>
<gene>
    <name evidence="1" type="ORF">I553_6154</name>
</gene>
<name>X8BEP5_MYCXE</name>
<evidence type="ECO:0000313" key="1">
    <source>
        <dbReference type="EMBL" id="EUA42294.1"/>
    </source>
</evidence>
<dbReference type="AlphaFoldDB" id="X8BEP5"/>
<dbReference type="PATRIC" id="fig|1299334.3.peg.4315"/>
<accession>X8BEP5</accession>
<dbReference type="EMBL" id="JAOB01000042">
    <property type="protein sequence ID" value="EUA42294.1"/>
    <property type="molecule type" value="Genomic_DNA"/>
</dbReference>
<reference evidence="1" key="1">
    <citation type="submission" date="2014-01" db="EMBL/GenBank/DDBJ databases">
        <authorList>
            <person name="Brown-Elliot B."/>
            <person name="Wallace R."/>
            <person name="Lenaerts A."/>
            <person name="Ordway D."/>
            <person name="DeGroote M.A."/>
            <person name="Parker T."/>
            <person name="Sizemore C."/>
            <person name="Tallon L.J."/>
            <person name="Sadzewicz L.K."/>
            <person name="Sengamalay N."/>
            <person name="Fraser C.M."/>
            <person name="Hine E."/>
            <person name="Shefchek K.A."/>
            <person name="Das S.P."/>
            <person name="Tettelin H."/>
        </authorList>
    </citation>
    <scope>NUCLEOTIDE SEQUENCE [LARGE SCALE GENOMIC DNA]</scope>
    <source>
        <strain evidence="1">4042</strain>
    </source>
</reference>
<protein>
    <submittedName>
        <fullName evidence="1">Uncharacterized protein</fullName>
    </submittedName>
</protein>
<organism evidence="1">
    <name type="scientific">Mycobacterium xenopi 4042</name>
    <dbReference type="NCBI Taxonomy" id="1299334"/>
    <lineage>
        <taxon>Bacteria</taxon>
        <taxon>Bacillati</taxon>
        <taxon>Actinomycetota</taxon>
        <taxon>Actinomycetes</taxon>
        <taxon>Mycobacteriales</taxon>
        <taxon>Mycobacteriaceae</taxon>
        <taxon>Mycobacterium</taxon>
    </lineage>
</organism>
<sequence length="49" mass="5563">MPGGKPPEELVQLRARINEANRLLETLRRRFLHPRRPDGPGGGCTTSRR</sequence>